<dbReference type="InterPro" id="IPR001611">
    <property type="entry name" value="Leu-rich_rpt"/>
</dbReference>
<dbReference type="SMART" id="SM00369">
    <property type="entry name" value="LRR_TYP"/>
    <property type="match status" value="10"/>
</dbReference>
<dbReference type="SMART" id="SM00365">
    <property type="entry name" value="LRR_SD22"/>
    <property type="match status" value="5"/>
</dbReference>
<evidence type="ECO:0000313" key="5">
    <source>
        <dbReference type="EMBL" id="KAF2896129.1"/>
    </source>
</evidence>
<keyword evidence="3" id="KW-0812">Transmembrane</keyword>
<keyword evidence="4" id="KW-0732">Signal</keyword>
<keyword evidence="3" id="KW-0472">Membrane</keyword>
<dbReference type="InterPro" id="IPR032675">
    <property type="entry name" value="LRR_dom_sf"/>
</dbReference>
<keyword evidence="6" id="KW-1185">Reference proteome</keyword>
<reference evidence="5" key="1">
    <citation type="submission" date="2019-08" db="EMBL/GenBank/DDBJ databases">
        <title>The genome of the North American firefly Photinus pyralis.</title>
        <authorList>
            <consortium name="Photinus pyralis genome working group"/>
            <person name="Fallon T.R."/>
            <person name="Sander Lower S.E."/>
            <person name="Weng J.-K."/>
        </authorList>
    </citation>
    <scope>NUCLEOTIDE SEQUENCE</scope>
    <source>
        <strain evidence="5">TRF0915ILg1</strain>
        <tissue evidence="5">Whole body</tissue>
    </source>
</reference>
<dbReference type="Pfam" id="PF13855">
    <property type="entry name" value="LRR_8"/>
    <property type="match status" value="2"/>
</dbReference>
<organism evidence="5 6">
    <name type="scientific">Ignelater luminosus</name>
    <name type="common">Cucubano</name>
    <name type="synonym">Pyrophorus luminosus</name>
    <dbReference type="NCBI Taxonomy" id="2038154"/>
    <lineage>
        <taxon>Eukaryota</taxon>
        <taxon>Metazoa</taxon>
        <taxon>Ecdysozoa</taxon>
        <taxon>Arthropoda</taxon>
        <taxon>Hexapoda</taxon>
        <taxon>Insecta</taxon>
        <taxon>Pterygota</taxon>
        <taxon>Neoptera</taxon>
        <taxon>Endopterygota</taxon>
        <taxon>Coleoptera</taxon>
        <taxon>Polyphaga</taxon>
        <taxon>Elateriformia</taxon>
        <taxon>Elateroidea</taxon>
        <taxon>Elateridae</taxon>
        <taxon>Agrypninae</taxon>
        <taxon>Pyrophorini</taxon>
        <taxon>Ignelater</taxon>
    </lineage>
</organism>
<accession>A0A8K0GDZ5</accession>
<name>A0A8K0GDZ5_IGNLU</name>
<dbReference type="PROSITE" id="PS51450">
    <property type="entry name" value="LRR"/>
    <property type="match status" value="3"/>
</dbReference>
<evidence type="ECO:0000256" key="1">
    <source>
        <dbReference type="ARBA" id="ARBA00022614"/>
    </source>
</evidence>
<dbReference type="SMART" id="SM00364">
    <property type="entry name" value="LRR_BAC"/>
    <property type="match status" value="5"/>
</dbReference>
<feature type="transmembrane region" description="Helical" evidence="3">
    <location>
        <begin position="478"/>
        <end position="498"/>
    </location>
</feature>
<dbReference type="Gene3D" id="3.80.10.10">
    <property type="entry name" value="Ribonuclease Inhibitor"/>
    <property type="match status" value="2"/>
</dbReference>
<dbReference type="Proteomes" id="UP000801492">
    <property type="component" value="Unassembled WGS sequence"/>
</dbReference>
<proteinExistence type="predicted"/>
<dbReference type="AlphaFoldDB" id="A0A8K0GDZ5"/>
<keyword evidence="1" id="KW-0433">Leucine-rich repeat</keyword>
<gene>
    <name evidence="5" type="ORF">ILUMI_10042</name>
</gene>
<evidence type="ECO:0000256" key="3">
    <source>
        <dbReference type="SAM" id="Phobius"/>
    </source>
</evidence>
<keyword evidence="3" id="KW-1133">Transmembrane helix</keyword>
<feature type="chain" id="PRO_5035430947" evidence="4">
    <location>
        <begin position="25"/>
        <end position="530"/>
    </location>
</feature>
<dbReference type="PANTHER" id="PTHR45617">
    <property type="entry name" value="LEUCINE RICH REPEAT FAMILY PROTEIN"/>
    <property type="match status" value="1"/>
</dbReference>
<sequence length="530" mass="61048">MSSRTDLLLFQLFVGICLFVSGKCQLCEDSKYLYPPIVTCKNVTGKFPEFTKAIASVRCYDCNIPVVDENTIAKFKGDTFNLSYSHVKNISSTAFKSFENTTHKFLFESNEITYIGPGVFSRFSALDEINLRNNKISTLPDGAFVDTNVGVLDLSHNQLSDINKTFKGLKVALLNLSYNEIANLDANTFDNTTFWAGRQWRTRAQQVDLSYNLITKIDPNTFKAVSSETSLRSLFFKNNRITTIENNTFSQLAYLSTLTLEDNYISELYTDSFKGLKRLSNLYLKNNKIEKIPQSIFADLQTLEFLDLSDNFLTTLSSNTFSGLTFLTKLNISHNNLKVLDDVHLFPLGRLMSLDISNNKLKDLNLPVILEHHYKLRVLVINDNFWTCKHLVRMYKLINERMGGFNYPAHHYDVPNLHGIACSRTELNSYDMTFDDFLNVISQDRIFEDIFDDKINNEYSDLLGIQDVVLAIKSVRSIFYMFLIVVIIMILLLTQFIVRCIYQYWYRRNTVPSDKFCFSYAPNQDNVELI</sequence>
<dbReference type="SUPFAM" id="SSF52058">
    <property type="entry name" value="L domain-like"/>
    <property type="match status" value="1"/>
</dbReference>
<feature type="signal peptide" evidence="4">
    <location>
        <begin position="1"/>
        <end position="24"/>
    </location>
</feature>
<dbReference type="OrthoDB" id="676979at2759"/>
<dbReference type="InterPro" id="IPR003591">
    <property type="entry name" value="Leu-rich_rpt_typical-subtyp"/>
</dbReference>
<evidence type="ECO:0000256" key="2">
    <source>
        <dbReference type="ARBA" id="ARBA00022737"/>
    </source>
</evidence>
<comment type="caution">
    <text evidence="5">The sequence shown here is derived from an EMBL/GenBank/DDBJ whole genome shotgun (WGS) entry which is preliminary data.</text>
</comment>
<protein>
    <submittedName>
        <fullName evidence="5">Uncharacterized protein</fullName>
    </submittedName>
</protein>
<evidence type="ECO:0000313" key="6">
    <source>
        <dbReference type="Proteomes" id="UP000801492"/>
    </source>
</evidence>
<keyword evidence="2" id="KW-0677">Repeat</keyword>
<evidence type="ECO:0000256" key="4">
    <source>
        <dbReference type="SAM" id="SignalP"/>
    </source>
</evidence>
<dbReference type="EMBL" id="VTPC01005359">
    <property type="protein sequence ID" value="KAF2896129.1"/>
    <property type="molecule type" value="Genomic_DNA"/>
</dbReference>